<dbReference type="InterPro" id="IPR002550">
    <property type="entry name" value="CNNM"/>
</dbReference>
<dbReference type="InterPro" id="IPR046342">
    <property type="entry name" value="CBS_dom_sf"/>
</dbReference>
<evidence type="ECO:0000256" key="8">
    <source>
        <dbReference type="PROSITE-ProRule" id="PRU01193"/>
    </source>
</evidence>
<dbReference type="Proteomes" id="UP000272908">
    <property type="component" value="Unassembled WGS sequence"/>
</dbReference>
<name>A0A3B0M4P7_9RHOB</name>
<evidence type="ECO:0000259" key="10">
    <source>
        <dbReference type="PROSITE" id="PS51371"/>
    </source>
</evidence>
<dbReference type="Pfam" id="PF00571">
    <property type="entry name" value="CBS"/>
    <property type="match status" value="1"/>
</dbReference>
<feature type="domain" description="CBS" evidence="10">
    <location>
        <begin position="263"/>
        <end position="321"/>
    </location>
</feature>
<evidence type="ECO:0000256" key="9">
    <source>
        <dbReference type="SAM" id="Phobius"/>
    </source>
</evidence>
<keyword evidence="4 8" id="KW-1133">Transmembrane helix</keyword>
<keyword evidence="3" id="KW-0677">Repeat</keyword>
<reference evidence="13" key="1">
    <citation type="submission" date="2018-08" db="EMBL/GenBank/DDBJ databases">
        <authorList>
            <person name="Rodrigo-Torres L."/>
            <person name="Arahal R. D."/>
            <person name="Lucena T."/>
        </authorList>
    </citation>
    <scope>NUCLEOTIDE SEQUENCE [LARGE SCALE GENOMIC DNA]</scope>
    <source>
        <strain evidence="13">CECT 7235</strain>
    </source>
</reference>
<feature type="domain" description="CNNM transmembrane" evidence="11">
    <location>
        <begin position="1"/>
        <end position="179"/>
    </location>
</feature>
<dbReference type="GO" id="GO:0005886">
    <property type="term" value="C:plasma membrane"/>
    <property type="evidence" value="ECO:0007669"/>
    <property type="project" value="TreeGrafter"/>
</dbReference>
<keyword evidence="2 8" id="KW-0812">Transmembrane</keyword>
<dbReference type="RefSeq" id="WP_121093383.1">
    <property type="nucleotide sequence ID" value="NZ_UIHC01000005.1"/>
</dbReference>
<dbReference type="CDD" id="cd04590">
    <property type="entry name" value="CBS_pair_CorC_HlyC_assoc"/>
    <property type="match status" value="1"/>
</dbReference>
<dbReference type="Pfam" id="PF01595">
    <property type="entry name" value="CNNM"/>
    <property type="match status" value="1"/>
</dbReference>
<evidence type="ECO:0000313" key="12">
    <source>
        <dbReference type="EMBL" id="SUZ31101.1"/>
    </source>
</evidence>
<proteinExistence type="predicted"/>
<feature type="transmembrane region" description="Helical" evidence="9">
    <location>
        <begin position="119"/>
        <end position="139"/>
    </location>
</feature>
<sequence>MTLLILFVVLAIGVSFLCSILEAVLLSITPSFVEAAETEKPRFAQKLRALRADVERPLAAILSLNTIAHTVGATGAGAQAAVVFDDTGVGIFSAVLTFGILILSEIIPKTLGATYWRGLAPFAVRVLPWLILIQLPLVWMSQAITRLLTGGARHAEVSRHEITAMTTAGQRMGVVEEDETRVVTNLFRLPEIAANEIMTPRTVIEHLAADATVGAVVHERESFPVSRFIVTGENIDDVRGFVLTRDLFLAGLRESTDQTVADFTRDIQRIPAETDLDTLFDLLMETEAHIALVEDEYGGTAGLVTMEDVIETLLGAEIVDESDQAADLQSVAKLRATRRREARAKASH</sequence>
<gene>
    <name evidence="12" type="primary">tlyC_2</name>
    <name evidence="12" type="ORF">ROE7235_00833</name>
</gene>
<dbReference type="SUPFAM" id="SSF54631">
    <property type="entry name" value="CBS-domain pair"/>
    <property type="match status" value="1"/>
</dbReference>
<dbReference type="PANTHER" id="PTHR22777">
    <property type="entry name" value="HEMOLYSIN-RELATED"/>
    <property type="match status" value="1"/>
</dbReference>
<evidence type="ECO:0000256" key="1">
    <source>
        <dbReference type="ARBA" id="ARBA00004141"/>
    </source>
</evidence>
<evidence type="ECO:0000313" key="13">
    <source>
        <dbReference type="Proteomes" id="UP000272908"/>
    </source>
</evidence>
<keyword evidence="13" id="KW-1185">Reference proteome</keyword>
<comment type="subcellular location">
    <subcellularLocation>
        <location evidence="1">Membrane</location>
        <topology evidence="1">Multi-pass membrane protein</topology>
    </subcellularLocation>
</comment>
<evidence type="ECO:0000256" key="5">
    <source>
        <dbReference type="ARBA" id="ARBA00023122"/>
    </source>
</evidence>
<dbReference type="PANTHER" id="PTHR22777:SF4">
    <property type="entry name" value="UPF0053 PROTEIN SLL1254"/>
    <property type="match status" value="1"/>
</dbReference>
<dbReference type="EMBL" id="UIHC01000005">
    <property type="protein sequence ID" value="SUZ31101.1"/>
    <property type="molecule type" value="Genomic_DNA"/>
</dbReference>
<evidence type="ECO:0000256" key="6">
    <source>
        <dbReference type="ARBA" id="ARBA00023136"/>
    </source>
</evidence>
<dbReference type="PROSITE" id="PS51846">
    <property type="entry name" value="CNNM"/>
    <property type="match status" value="1"/>
</dbReference>
<dbReference type="AlphaFoldDB" id="A0A3B0M4P7"/>
<feature type="transmembrane region" description="Helical" evidence="9">
    <location>
        <begin position="89"/>
        <end position="107"/>
    </location>
</feature>
<evidence type="ECO:0000259" key="11">
    <source>
        <dbReference type="PROSITE" id="PS51846"/>
    </source>
</evidence>
<dbReference type="PROSITE" id="PS51371">
    <property type="entry name" value="CBS"/>
    <property type="match status" value="1"/>
</dbReference>
<organism evidence="12 13">
    <name type="scientific">Roseinatronobacter ekhonensis</name>
    <dbReference type="NCBI Taxonomy" id="254356"/>
    <lineage>
        <taxon>Bacteria</taxon>
        <taxon>Pseudomonadati</taxon>
        <taxon>Pseudomonadota</taxon>
        <taxon>Alphaproteobacteria</taxon>
        <taxon>Rhodobacterales</taxon>
        <taxon>Paracoccaceae</taxon>
        <taxon>Roseinatronobacter</taxon>
    </lineage>
</organism>
<evidence type="ECO:0000256" key="3">
    <source>
        <dbReference type="ARBA" id="ARBA00022737"/>
    </source>
</evidence>
<evidence type="ECO:0000256" key="4">
    <source>
        <dbReference type="ARBA" id="ARBA00022989"/>
    </source>
</evidence>
<keyword evidence="6 8" id="KW-0472">Membrane</keyword>
<keyword evidence="5 7" id="KW-0129">CBS domain</keyword>
<dbReference type="OrthoDB" id="9797674at2"/>
<dbReference type="InterPro" id="IPR044751">
    <property type="entry name" value="Ion_transp-like_CBS"/>
</dbReference>
<dbReference type="InterPro" id="IPR000644">
    <property type="entry name" value="CBS_dom"/>
</dbReference>
<evidence type="ECO:0000256" key="7">
    <source>
        <dbReference type="PROSITE-ProRule" id="PRU00703"/>
    </source>
</evidence>
<protein>
    <submittedName>
        <fullName evidence="12">Hemolysin C</fullName>
    </submittedName>
</protein>
<accession>A0A3B0M4P7</accession>
<evidence type="ECO:0000256" key="2">
    <source>
        <dbReference type="ARBA" id="ARBA00022692"/>
    </source>
</evidence>
<dbReference type="Gene3D" id="3.10.580.10">
    <property type="entry name" value="CBS-domain"/>
    <property type="match status" value="1"/>
</dbReference>